<accession>A0A9D2MRP7</accession>
<evidence type="ECO:0000313" key="8">
    <source>
        <dbReference type="EMBL" id="HJB91753.1"/>
    </source>
</evidence>
<dbReference type="InterPro" id="IPR013320">
    <property type="entry name" value="ConA-like_dom_sf"/>
</dbReference>
<dbReference type="InterPro" id="IPR001362">
    <property type="entry name" value="Glyco_hydro_32"/>
</dbReference>
<dbReference type="Proteomes" id="UP000886883">
    <property type="component" value="Unassembled WGS sequence"/>
</dbReference>
<evidence type="ECO:0000259" key="7">
    <source>
        <dbReference type="Pfam" id="PF08244"/>
    </source>
</evidence>
<feature type="domain" description="Glycosyl hydrolase family 32 C-terminal" evidence="7">
    <location>
        <begin position="377"/>
        <end position="497"/>
    </location>
</feature>
<gene>
    <name evidence="8" type="ORF">H9763_09875</name>
</gene>
<comment type="similarity">
    <text evidence="1 5">Belongs to the glycosyl hydrolase 32 family.</text>
</comment>
<evidence type="ECO:0000256" key="3">
    <source>
        <dbReference type="ARBA" id="ARBA00022801"/>
    </source>
</evidence>
<dbReference type="PANTHER" id="PTHR43101:SF1">
    <property type="entry name" value="BETA-FRUCTOSIDASE"/>
    <property type="match status" value="1"/>
</dbReference>
<reference evidence="8" key="1">
    <citation type="journal article" date="2021" name="PeerJ">
        <title>Extensive microbial diversity within the chicken gut microbiome revealed by metagenomics and culture.</title>
        <authorList>
            <person name="Gilroy R."/>
            <person name="Ravi A."/>
            <person name="Getino M."/>
            <person name="Pursley I."/>
            <person name="Horton D.L."/>
            <person name="Alikhan N.F."/>
            <person name="Baker D."/>
            <person name="Gharbi K."/>
            <person name="Hall N."/>
            <person name="Watson M."/>
            <person name="Adriaenssens E.M."/>
            <person name="Foster-Nyarko E."/>
            <person name="Jarju S."/>
            <person name="Secka A."/>
            <person name="Antonio M."/>
            <person name="Oren A."/>
            <person name="Chaudhuri R.R."/>
            <person name="La Ragione R."/>
            <person name="Hildebrand F."/>
            <person name="Pallen M.J."/>
        </authorList>
    </citation>
    <scope>NUCLEOTIDE SEQUENCE</scope>
    <source>
        <strain evidence="8">USAMLcec3-2134</strain>
    </source>
</reference>
<evidence type="ECO:0000259" key="6">
    <source>
        <dbReference type="Pfam" id="PF00251"/>
    </source>
</evidence>
<proteinExistence type="inferred from homology"/>
<dbReference type="EC" id="3.2.1.26" evidence="2"/>
<dbReference type="SUPFAM" id="SSF49899">
    <property type="entry name" value="Concanavalin A-like lectins/glucanases"/>
    <property type="match status" value="1"/>
</dbReference>
<evidence type="ECO:0000256" key="5">
    <source>
        <dbReference type="RuleBase" id="RU362110"/>
    </source>
</evidence>
<dbReference type="InterPro" id="IPR013148">
    <property type="entry name" value="Glyco_hydro_32_N"/>
</dbReference>
<dbReference type="PANTHER" id="PTHR43101">
    <property type="entry name" value="BETA-FRUCTOSIDASE"/>
    <property type="match status" value="1"/>
</dbReference>
<dbReference type="InterPro" id="IPR051214">
    <property type="entry name" value="GH32_Enzymes"/>
</dbReference>
<dbReference type="SUPFAM" id="SSF75005">
    <property type="entry name" value="Arabinanase/levansucrase/invertase"/>
    <property type="match status" value="1"/>
</dbReference>
<organism evidence="8 9">
    <name type="scientific">Candidatus Eisenbergiella merdigallinarum</name>
    <dbReference type="NCBI Taxonomy" id="2838552"/>
    <lineage>
        <taxon>Bacteria</taxon>
        <taxon>Bacillati</taxon>
        <taxon>Bacillota</taxon>
        <taxon>Clostridia</taxon>
        <taxon>Lachnospirales</taxon>
        <taxon>Lachnospiraceae</taxon>
        <taxon>Eisenbergiella</taxon>
    </lineage>
</organism>
<sequence length="507" mass="57812">MSEKLQRAREFELLESGKIPVGQKPDFHFCSPVGWINDPNGFSCFRGEYHLFFQYHPYSTKWGPMHWGHAKTKDFISWELLPCAMAPDEEWDGQGCFSGSALEDGGRQILLYTGVRESEEGGKRLVSQTQCVAFGDGRDFIKSEKNPAICPDLLPEDSDRKEFRDPKIWKEGSRFYAVVGNKTKDDCGQAVLFSSEDVENWAFETVLERGKREEGRMWECPDFFPLDGRQVLIASPQFMEAKGLEFHNGNGTIYLVGSYDSETHEFRRIVPEARAIDYDPDFYAPQTLLTPDGRRVMIGWMKSWDNDLTPEGFSWCGFMTITRELHLKGDKLYQLPVRELENYYGKAVETGPVVVEGGSFVYGRDPLPVPSEEKGLEIPGIRGRQFDMTVWVKAGDYRRFEIDLAADDSHKTMLYYEPGSSALTFDRTWSGGQIHDTVSSRSCYVASRGGEIELRIVMDRYGVEVFVNGGEQAMSCLTYTDEKADRIRFGSQGRAEFEAAWRELKIE</sequence>
<dbReference type="SMART" id="SM00640">
    <property type="entry name" value="Glyco_32"/>
    <property type="match status" value="1"/>
</dbReference>
<dbReference type="Pfam" id="PF00251">
    <property type="entry name" value="Glyco_hydro_32N"/>
    <property type="match status" value="1"/>
</dbReference>
<evidence type="ECO:0000256" key="1">
    <source>
        <dbReference type="ARBA" id="ARBA00009902"/>
    </source>
</evidence>
<dbReference type="Gene3D" id="2.60.120.560">
    <property type="entry name" value="Exo-inulinase, domain 1"/>
    <property type="match status" value="1"/>
</dbReference>
<keyword evidence="3 5" id="KW-0378">Hydrolase</keyword>
<dbReference type="Pfam" id="PF08244">
    <property type="entry name" value="Glyco_hydro_32C"/>
    <property type="match status" value="1"/>
</dbReference>
<evidence type="ECO:0000256" key="2">
    <source>
        <dbReference type="ARBA" id="ARBA00012758"/>
    </source>
</evidence>
<protein>
    <recommendedName>
        <fullName evidence="2">beta-fructofuranosidase</fullName>
        <ecNumber evidence="2">3.2.1.26</ecNumber>
    </recommendedName>
</protein>
<evidence type="ECO:0000256" key="4">
    <source>
        <dbReference type="ARBA" id="ARBA00023295"/>
    </source>
</evidence>
<feature type="domain" description="Glycosyl hydrolase family 32 N-terminal" evidence="6">
    <location>
        <begin position="28"/>
        <end position="336"/>
    </location>
</feature>
<name>A0A9D2MRP7_9FIRM</name>
<dbReference type="InterPro" id="IPR013189">
    <property type="entry name" value="Glyco_hydro_32_C"/>
</dbReference>
<dbReference type="CDD" id="cd08996">
    <property type="entry name" value="GH32_FFase"/>
    <property type="match status" value="1"/>
</dbReference>
<keyword evidence="4 5" id="KW-0326">Glycosidase</keyword>
<dbReference type="InterPro" id="IPR023296">
    <property type="entry name" value="Glyco_hydro_beta-prop_sf"/>
</dbReference>
<reference evidence="8" key="2">
    <citation type="submission" date="2021-04" db="EMBL/GenBank/DDBJ databases">
        <authorList>
            <person name="Gilroy R."/>
        </authorList>
    </citation>
    <scope>NUCLEOTIDE SEQUENCE</scope>
    <source>
        <strain evidence="8">USAMLcec3-2134</strain>
    </source>
</reference>
<dbReference type="EMBL" id="DWXE01000039">
    <property type="protein sequence ID" value="HJB91753.1"/>
    <property type="molecule type" value="Genomic_DNA"/>
</dbReference>
<dbReference type="GO" id="GO:0004564">
    <property type="term" value="F:beta-fructofuranosidase activity"/>
    <property type="evidence" value="ECO:0007669"/>
    <property type="project" value="UniProtKB-EC"/>
</dbReference>
<comment type="caution">
    <text evidence="8">The sequence shown here is derived from an EMBL/GenBank/DDBJ whole genome shotgun (WGS) entry which is preliminary data.</text>
</comment>
<dbReference type="Gene3D" id="2.115.10.20">
    <property type="entry name" value="Glycosyl hydrolase domain, family 43"/>
    <property type="match status" value="1"/>
</dbReference>
<dbReference type="GO" id="GO:0005975">
    <property type="term" value="P:carbohydrate metabolic process"/>
    <property type="evidence" value="ECO:0007669"/>
    <property type="project" value="InterPro"/>
</dbReference>
<dbReference type="AlphaFoldDB" id="A0A9D2MRP7"/>
<evidence type="ECO:0000313" key="9">
    <source>
        <dbReference type="Proteomes" id="UP000886883"/>
    </source>
</evidence>